<sequence>MGNKTFQRPKPQPHIGLHPTCRTLVEARLNNNGKALRNRYNLKTGSSTSVESISRQRKRIAMAYAIFEIHKRVTNPFEQHYGHSQTENLDMHRLYEDCNWVSRGRNPPYLVT</sequence>
<reference evidence="2" key="1">
    <citation type="submission" date="2024-07" db="EMBL/GenBank/DDBJ databases">
        <title>Two chromosome-level genome assemblies of Korean endemic species Abeliophyllum distichum and Forsythia ovata (Oleaceae).</title>
        <authorList>
            <person name="Jang H."/>
        </authorList>
    </citation>
    <scope>NUCLEOTIDE SEQUENCE [LARGE SCALE GENOMIC DNA]</scope>
</reference>
<evidence type="ECO:0000313" key="1">
    <source>
        <dbReference type="EMBL" id="KAL2559657.1"/>
    </source>
</evidence>
<accession>A0ABD1XCG5</accession>
<gene>
    <name evidence="1" type="ORF">Fot_04396</name>
</gene>
<dbReference type="AlphaFoldDB" id="A0ABD1XCG5"/>
<evidence type="ECO:0000313" key="2">
    <source>
        <dbReference type="Proteomes" id="UP001604277"/>
    </source>
</evidence>
<comment type="caution">
    <text evidence="1">The sequence shown here is derived from an EMBL/GenBank/DDBJ whole genome shotgun (WGS) entry which is preliminary data.</text>
</comment>
<name>A0ABD1XCG5_9LAMI</name>
<protein>
    <submittedName>
        <fullName evidence="1">Uncharacterized protein</fullName>
    </submittedName>
</protein>
<keyword evidence="2" id="KW-1185">Reference proteome</keyword>
<dbReference type="Proteomes" id="UP001604277">
    <property type="component" value="Unassembled WGS sequence"/>
</dbReference>
<dbReference type="EMBL" id="JBFOLJ010000001">
    <property type="protein sequence ID" value="KAL2559657.1"/>
    <property type="molecule type" value="Genomic_DNA"/>
</dbReference>
<proteinExistence type="predicted"/>
<organism evidence="1 2">
    <name type="scientific">Forsythia ovata</name>
    <dbReference type="NCBI Taxonomy" id="205694"/>
    <lineage>
        <taxon>Eukaryota</taxon>
        <taxon>Viridiplantae</taxon>
        <taxon>Streptophyta</taxon>
        <taxon>Embryophyta</taxon>
        <taxon>Tracheophyta</taxon>
        <taxon>Spermatophyta</taxon>
        <taxon>Magnoliopsida</taxon>
        <taxon>eudicotyledons</taxon>
        <taxon>Gunneridae</taxon>
        <taxon>Pentapetalae</taxon>
        <taxon>asterids</taxon>
        <taxon>lamiids</taxon>
        <taxon>Lamiales</taxon>
        <taxon>Oleaceae</taxon>
        <taxon>Forsythieae</taxon>
        <taxon>Forsythia</taxon>
    </lineage>
</organism>